<accession>A0ABX6ET46</accession>
<feature type="region of interest" description="Disordered" evidence="4">
    <location>
        <begin position="70"/>
        <end position="121"/>
    </location>
</feature>
<feature type="domain" description="Ribosomal protein L9" evidence="5">
    <location>
        <begin position="19"/>
        <end position="58"/>
    </location>
</feature>
<evidence type="ECO:0000256" key="2">
    <source>
        <dbReference type="ARBA" id="ARBA00022980"/>
    </source>
</evidence>
<keyword evidence="2 6" id="KW-0689">Ribosomal protein</keyword>
<proteinExistence type="inferred from homology"/>
<comment type="similarity">
    <text evidence="1">Belongs to the bacterial ribosomal protein bL9 family.</text>
</comment>
<dbReference type="EMBL" id="CP015056">
    <property type="protein sequence ID" value="QGN15498.1"/>
    <property type="molecule type" value="Genomic_DNA"/>
</dbReference>
<reference evidence="6 7" key="1">
    <citation type="submission" date="2016-03" db="EMBL/GenBank/DDBJ databases">
        <title>How can Kluyveromyces marxianus grow so fast - potential evolutionary course in Saccharomyces Complex revealed by comparative genomics.</title>
        <authorList>
            <person name="Mo W."/>
            <person name="Lu W."/>
            <person name="Yang X."/>
            <person name="Qi J."/>
            <person name="Lv H."/>
        </authorList>
    </citation>
    <scope>NUCLEOTIDE SEQUENCE [LARGE SCALE GENOMIC DNA]</scope>
    <source>
        <strain evidence="6 7">FIM1</strain>
    </source>
</reference>
<organism evidence="6 7">
    <name type="scientific">Kluyveromyces marxianus</name>
    <name type="common">Yeast</name>
    <name type="synonym">Candida kefyr</name>
    <dbReference type="NCBI Taxonomy" id="4911"/>
    <lineage>
        <taxon>Eukaryota</taxon>
        <taxon>Fungi</taxon>
        <taxon>Dikarya</taxon>
        <taxon>Ascomycota</taxon>
        <taxon>Saccharomycotina</taxon>
        <taxon>Saccharomycetes</taxon>
        <taxon>Saccharomycetales</taxon>
        <taxon>Saccharomycetaceae</taxon>
        <taxon>Kluyveromyces</taxon>
    </lineage>
</organism>
<keyword evidence="3" id="KW-0687">Ribonucleoprotein</keyword>
<dbReference type="Pfam" id="PF01281">
    <property type="entry name" value="Ribosomal_L9_N"/>
    <property type="match status" value="1"/>
</dbReference>
<dbReference type="InterPro" id="IPR020070">
    <property type="entry name" value="Ribosomal_bL9_N"/>
</dbReference>
<evidence type="ECO:0000313" key="7">
    <source>
        <dbReference type="Proteomes" id="UP000422736"/>
    </source>
</evidence>
<dbReference type="GO" id="GO:0005840">
    <property type="term" value="C:ribosome"/>
    <property type="evidence" value="ECO:0007669"/>
    <property type="project" value="UniProtKB-KW"/>
</dbReference>
<evidence type="ECO:0000256" key="1">
    <source>
        <dbReference type="ARBA" id="ARBA00010605"/>
    </source>
</evidence>
<keyword evidence="7" id="KW-1185">Reference proteome</keyword>
<name>A0ABX6ET46_KLUMA</name>
<dbReference type="Proteomes" id="UP000422736">
    <property type="component" value="Chromosome 3"/>
</dbReference>
<gene>
    <name evidence="6" type="primary">MRPL50</name>
    <name evidence="6" type="ORF">FIM1_2189</name>
</gene>
<evidence type="ECO:0000256" key="3">
    <source>
        <dbReference type="ARBA" id="ARBA00023274"/>
    </source>
</evidence>
<dbReference type="InterPro" id="IPR036935">
    <property type="entry name" value="Ribosomal_bL9_N_sf"/>
</dbReference>
<sequence>MFIPTSACLSALTKRTKRVQVQLLKDFPKFQLRAGEVVNVKPSLMRNFLHNENGARYILKESDIDQTLLSRSKKSSESSSQNVTKKAVPKEKNTKPVVAKQPQQNGESKAPEAPSSALNQSITIEKVKIPGLEL</sequence>
<evidence type="ECO:0000256" key="4">
    <source>
        <dbReference type="SAM" id="MobiDB-lite"/>
    </source>
</evidence>
<evidence type="ECO:0000259" key="5">
    <source>
        <dbReference type="Pfam" id="PF01281"/>
    </source>
</evidence>
<dbReference type="Gene3D" id="3.40.5.10">
    <property type="entry name" value="Ribosomal protein L9, N-terminal domain"/>
    <property type="match status" value="1"/>
</dbReference>
<protein>
    <submittedName>
        <fullName evidence="6">54S ribosomal protein L50</fullName>
    </submittedName>
</protein>
<evidence type="ECO:0000313" key="6">
    <source>
        <dbReference type="EMBL" id="QGN15498.1"/>
    </source>
</evidence>